<gene>
    <name evidence="1" type="ORF">FJY68_07685</name>
</gene>
<organism evidence="1 2">
    <name type="scientific">candidate division WOR-3 bacterium</name>
    <dbReference type="NCBI Taxonomy" id="2052148"/>
    <lineage>
        <taxon>Bacteria</taxon>
        <taxon>Bacteria division WOR-3</taxon>
    </lineage>
</organism>
<dbReference type="Gene3D" id="2.60.40.10">
    <property type="entry name" value="Immunoglobulins"/>
    <property type="match status" value="1"/>
</dbReference>
<dbReference type="EMBL" id="VGIR01000041">
    <property type="protein sequence ID" value="MBM3331714.1"/>
    <property type="molecule type" value="Genomic_DNA"/>
</dbReference>
<name>A0A937XG04_UNCW3</name>
<dbReference type="AlphaFoldDB" id="A0A937XG04"/>
<protein>
    <submittedName>
        <fullName evidence="1">Uncharacterized protein</fullName>
    </submittedName>
</protein>
<evidence type="ECO:0000313" key="1">
    <source>
        <dbReference type="EMBL" id="MBM3331714.1"/>
    </source>
</evidence>
<reference evidence="1" key="1">
    <citation type="submission" date="2019-03" db="EMBL/GenBank/DDBJ databases">
        <title>Lake Tanganyika Metagenome-Assembled Genomes (MAGs).</title>
        <authorList>
            <person name="Tran P."/>
        </authorList>
    </citation>
    <scope>NUCLEOTIDE SEQUENCE</scope>
    <source>
        <strain evidence="1">K_DeepCast_150m_m2_040</strain>
    </source>
</reference>
<dbReference type="PROSITE" id="PS51257">
    <property type="entry name" value="PROKAR_LIPOPROTEIN"/>
    <property type="match status" value="1"/>
</dbReference>
<dbReference type="InterPro" id="IPR013783">
    <property type="entry name" value="Ig-like_fold"/>
</dbReference>
<accession>A0A937XG04</accession>
<dbReference type="Proteomes" id="UP000779900">
    <property type="component" value="Unassembled WGS sequence"/>
</dbReference>
<sequence>MVRFVVTLVCGALVVCACRSDLDFPPRLVTGPVSDTAGLIPALPDSGAVHIGKNGYRAFDLGAIVADEDDADSTITWSLTPGPALEVRLYSDTARIGPVPNQVCTSYVVFTATDPGGLNTSRTCPISVFEFLIHLDSVVMDPNSVRQTVIDYDYRPDLRAGLTWDQPVCDPAWLPQCSLTDSSGAKILRLTTGDSVGTTGIYLRVNDPANHVDFHHSIQVTIE</sequence>
<comment type="caution">
    <text evidence="1">The sequence shown here is derived from an EMBL/GenBank/DDBJ whole genome shotgun (WGS) entry which is preliminary data.</text>
</comment>
<evidence type="ECO:0000313" key="2">
    <source>
        <dbReference type="Proteomes" id="UP000779900"/>
    </source>
</evidence>
<proteinExistence type="predicted"/>